<comment type="similarity">
    <text evidence="13">In the C-terminal section; belongs to the FAD-dependent oxidoreductase 2 family. FRD/SDH subfamily.</text>
</comment>
<evidence type="ECO:0000256" key="8">
    <source>
        <dbReference type="ARBA" id="ARBA00022764"/>
    </source>
</evidence>
<dbReference type="InterPro" id="IPR010960">
    <property type="entry name" value="Flavocytochrome_c"/>
</dbReference>
<keyword evidence="4" id="KW-0813">Transport</keyword>
<comment type="subcellular location">
    <subcellularLocation>
        <location evidence="2">Periplasm</location>
    </subcellularLocation>
</comment>
<evidence type="ECO:0000256" key="5">
    <source>
        <dbReference type="ARBA" id="ARBA00022617"/>
    </source>
</evidence>
<evidence type="ECO:0000313" key="18">
    <source>
        <dbReference type="Proteomes" id="UP001139333"/>
    </source>
</evidence>
<accession>A0A9X2CJR3</accession>
<dbReference type="Proteomes" id="UP001139333">
    <property type="component" value="Unassembled WGS sequence"/>
</dbReference>
<evidence type="ECO:0000259" key="15">
    <source>
        <dbReference type="Pfam" id="PF00890"/>
    </source>
</evidence>
<keyword evidence="9 14" id="KW-0274">FAD</keyword>
<comment type="catalytic activity">
    <reaction evidence="14">
        <text>2 Fe(III)-[cytochrome c] + succinate = fumarate + 2 Fe(II)-[cytochrome c] + 2 H(+)</text>
        <dbReference type="Rhea" id="RHEA:77903"/>
        <dbReference type="Rhea" id="RHEA-COMP:10350"/>
        <dbReference type="Rhea" id="RHEA-COMP:14399"/>
        <dbReference type="ChEBI" id="CHEBI:15378"/>
        <dbReference type="ChEBI" id="CHEBI:29033"/>
        <dbReference type="ChEBI" id="CHEBI:29034"/>
        <dbReference type="ChEBI" id="CHEBI:29806"/>
        <dbReference type="ChEBI" id="CHEBI:30031"/>
        <dbReference type="EC" id="1.3.2.4"/>
    </reaction>
</comment>
<comment type="subunit">
    <text evidence="3">Monomer.</text>
</comment>
<feature type="signal peptide" evidence="14">
    <location>
        <begin position="1"/>
        <end position="24"/>
    </location>
</feature>
<evidence type="ECO:0000256" key="10">
    <source>
        <dbReference type="ARBA" id="ARBA00022982"/>
    </source>
</evidence>
<keyword evidence="6 14" id="KW-0285">Flavoprotein</keyword>
<comment type="similarity">
    <text evidence="14">Belongs to the FAD-dependent oxidoreductase 2 family. FRD/SDH subfamily.</text>
</comment>
<name>A0A9X2CJR3_9GAMM</name>
<comment type="cofactor">
    <cofactor evidence="1">
        <name>heme c</name>
        <dbReference type="ChEBI" id="CHEBI:61717"/>
    </cofactor>
</comment>
<evidence type="ECO:0000259" key="16">
    <source>
        <dbReference type="Pfam" id="PF14537"/>
    </source>
</evidence>
<dbReference type="PRINTS" id="PR00368">
    <property type="entry name" value="FADPNR"/>
</dbReference>
<dbReference type="FunFam" id="3.50.50.60:FF:000154">
    <property type="entry name" value="Fumarate reductase flavoprotein subunit"/>
    <property type="match status" value="1"/>
</dbReference>
<evidence type="ECO:0000256" key="14">
    <source>
        <dbReference type="RuleBase" id="RU366062"/>
    </source>
</evidence>
<dbReference type="Gene3D" id="3.90.700.10">
    <property type="entry name" value="Succinate dehydrogenase/fumarate reductase flavoprotein, catalytic domain"/>
    <property type="match status" value="1"/>
</dbReference>
<feature type="domain" description="Tetrahaem cytochrome" evidence="16">
    <location>
        <begin position="32"/>
        <end position="112"/>
    </location>
</feature>
<feature type="chain" id="PRO_5041012678" description="Fumarate reductase" evidence="14">
    <location>
        <begin position="25"/>
        <end position="593"/>
    </location>
</feature>
<proteinExistence type="inferred from homology"/>
<dbReference type="InterPro" id="IPR036280">
    <property type="entry name" value="Multihaem_cyt_sf"/>
</dbReference>
<dbReference type="FunFam" id="1.10.1130.10:FF:000003">
    <property type="entry name" value="Fumarate reductase flavoprotein subunit"/>
    <property type="match status" value="1"/>
</dbReference>
<keyword evidence="8" id="KW-0574">Periplasm</keyword>
<dbReference type="GO" id="GO:0046872">
    <property type="term" value="F:metal ion binding"/>
    <property type="evidence" value="ECO:0007669"/>
    <property type="project" value="UniProtKB-KW"/>
</dbReference>
<dbReference type="Gene3D" id="3.50.50.60">
    <property type="entry name" value="FAD/NAD(P)-binding domain"/>
    <property type="match status" value="1"/>
</dbReference>
<protein>
    <recommendedName>
        <fullName evidence="14">Fumarate reductase</fullName>
        <ecNumber evidence="14">1.3.2.4</ecNumber>
    </recommendedName>
</protein>
<dbReference type="InterPro" id="IPR036188">
    <property type="entry name" value="FAD/NAD-bd_sf"/>
</dbReference>
<dbReference type="InterPro" id="IPR003953">
    <property type="entry name" value="FAD-dep_OxRdtase_2_FAD-bd"/>
</dbReference>
<evidence type="ECO:0000256" key="11">
    <source>
        <dbReference type="ARBA" id="ARBA00023002"/>
    </source>
</evidence>
<dbReference type="PANTHER" id="PTHR43400">
    <property type="entry name" value="FUMARATE REDUCTASE"/>
    <property type="match status" value="1"/>
</dbReference>
<dbReference type="InterPro" id="IPR012286">
    <property type="entry name" value="Tetrahaem_cytochrome"/>
</dbReference>
<keyword evidence="12" id="KW-0408">Iron</keyword>
<dbReference type="GO" id="GO:0010181">
    <property type="term" value="F:FMN binding"/>
    <property type="evidence" value="ECO:0007669"/>
    <property type="project" value="InterPro"/>
</dbReference>
<comment type="cofactor">
    <cofactor evidence="14">
        <name>FAD</name>
        <dbReference type="ChEBI" id="CHEBI:57692"/>
    </cofactor>
    <text evidence="14">Binds 1 FAD per subunit.</text>
</comment>
<feature type="domain" description="FAD-dependent oxidoreductase 2 FAD-binding" evidence="15">
    <location>
        <begin position="150"/>
        <end position="571"/>
    </location>
</feature>
<dbReference type="Pfam" id="PF00890">
    <property type="entry name" value="FAD_binding_2"/>
    <property type="match status" value="1"/>
</dbReference>
<evidence type="ECO:0000256" key="3">
    <source>
        <dbReference type="ARBA" id="ARBA00011245"/>
    </source>
</evidence>
<keyword evidence="10" id="KW-0249">Electron transport</keyword>
<keyword evidence="18" id="KW-1185">Reference proteome</keyword>
<organism evidence="17 18">
    <name type="scientific">Shewanella gaetbuli</name>
    <dbReference type="NCBI Taxonomy" id="220752"/>
    <lineage>
        <taxon>Bacteria</taxon>
        <taxon>Pseudomonadati</taxon>
        <taxon>Pseudomonadota</taxon>
        <taxon>Gammaproteobacteria</taxon>
        <taxon>Alteromonadales</taxon>
        <taxon>Shewanellaceae</taxon>
        <taxon>Shewanella</taxon>
    </lineage>
</organism>
<gene>
    <name evidence="17" type="ORF">L2672_06310</name>
</gene>
<dbReference type="FunFam" id="3.90.700.10:FF:000007">
    <property type="entry name" value="NADH-dependent fumarate reductase"/>
    <property type="match status" value="1"/>
</dbReference>
<dbReference type="InterPro" id="IPR050315">
    <property type="entry name" value="FAD-oxidoreductase_2"/>
</dbReference>
<reference evidence="17" key="1">
    <citation type="submission" date="2022-01" db="EMBL/GenBank/DDBJ databases">
        <title>Whole genome-based taxonomy of the Shewanellaceae.</title>
        <authorList>
            <person name="Martin-Rodriguez A.J."/>
        </authorList>
    </citation>
    <scope>NUCLEOTIDE SEQUENCE</scope>
    <source>
        <strain evidence="17">DSM 16422</strain>
    </source>
</reference>
<dbReference type="CDD" id="cd08168">
    <property type="entry name" value="Cytochrom_C3"/>
    <property type="match status" value="1"/>
</dbReference>
<dbReference type="Gene3D" id="1.10.1130.10">
    <property type="entry name" value="Flavocytochrome C3, Chain A"/>
    <property type="match status" value="1"/>
</dbReference>
<sequence>MLTRSSKSILALLITGALSTSVYAAPENLADFHGEMGSCDTCHATKKGPTDDNLSYENAQCTSCHGSLEEVAEGEREGIVSPHQSHLIGDISCTSCHAGHEKSVTYCDSCHSFEYQMPFAGKWQREFVPVNADKAAQDKAIAKGAKETTDVVIIGSGGAGLAAAVSARNNGAKVILLEKEPVAGGNTKLAAGGMNAAETKAQAKLNIEDKKQIMIDDTMKGGRDLNDPELVKVLANNSSDSIDWLTALGADLTDVGRMGGASVNRSHRPTGGAGVGAHVAQVLWDAAVNKGADIRLNSRVVRIVEDATGKVTGVLVKGAYTGYYLINTDAVVIATGGFAKNNERVAQYDPKLKGFKATNHAGATGDGLDVAELAGAATKDLQYVQAHPTYSPVGGVMVTEAVRGNGAILVNRDGKRFVNEITTRDKASAAILAQKGESAYLVFDDSVRKSLSKIEGYIHLHIVNEGKTLDELATKLNMPAAALTKTLADYNGMVSTGKDTQFERPDLPRELVSAPYYAIEVAPAVHHTMGGVAIDTKTEVKGKSGKNIPGMFAAGEITGGVHGANRLGGNAISDIVTFGRIAGEQAAKYAKEH</sequence>
<dbReference type="InterPro" id="IPR027477">
    <property type="entry name" value="Succ_DH/fumarate_Rdtase_cat_sf"/>
</dbReference>
<dbReference type="Pfam" id="PF14537">
    <property type="entry name" value="Cytochrom_c3_2"/>
    <property type="match status" value="1"/>
</dbReference>
<keyword evidence="7" id="KW-0479">Metal-binding</keyword>
<comment type="caution">
    <text evidence="17">The sequence shown here is derived from an EMBL/GenBank/DDBJ whole genome shotgun (WGS) entry which is preliminary data.</text>
</comment>
<dbReference type="GO" id="GO:0016627">
    <property type="term" value="F:oxidoreductase activity, acting on the CH-CH group of donors"/>
    <property type="evidence" value="ECO:0007669"/>
    <property type="project" value="UniProtKB-ARBA"/>
</dbReference>
<keyword evidence="5" id="KW-0349">Heme</keyword>
<dbReference type="SUPFAM" id="SSF56425">
    <property type="entry name" value="Succinate dehydrogenase/fumarate reductase flavoprotein, catalytic domain"/>
    <property type="match status" value="1"/>
</dbReference>
<evidence type="ECO:0000256" key="2">
    <source>
        <dbReference type="ARBA" id="ARBA00004418"/>
    </source>
</evidence>
<evidence type="ECO:0000256" key="13">
    <source>
        <dbReference type="ARBA" id="ARBA00061592"/>
    </source>
</evidence>
<evidence type="ECO:0000256" key="6">
    <source>
        <dbReference type="ARBA" id="ARBA00022630"/>
    </source>
</evidence>
<evidence type="ECO:0000256" key="4">
    <source>
        <dbReference type="ARBA" id="ARBA00022448"/>
    </source>
</evidence>
<dbReference type="GO" id="GO:0042597">
    <property type="term" value="C:periplasmic space"/>
    <property type="evidence" value="ECO:0007669"/>
    <property type="project" value="UniProtKB-SubCell"/>
</dbReference>
<dbReference type="SUPFAM" id="SSF48695">
    <property type="entry name" value="Multiheme cytochromes"/>
    <property type="match status" value="1"/>
</dbReference>
<dbReference type="SUPFAM" id="SSF51905">
    <property type="entry name" value="FAD/NAD(P)-binding domain"/>
    <property type="match status" value="1"/>
</dbReference>
<dbReference type="NCBIfam" id="TIGR01813">
    <property type="entry name" value="flavo_cyto_c"/>
    <property type="match status" value="1"/>
</dbReference>
<keyword evidence="14" id="KW-0732">Signal</keyword>
<evidence type="ECO:0000256" key="7">
    <source>
        <dbReference type="ARBA" id="ARBA00022723"/>
    </source>
</evidence>
<keyword evidence="11 14" id="KW-0560">Oxidoreductase</keyword>
<evidence type="ECO:0000256" key="9">
    <source>
        <dbReference type="ARBA" id="ARBA00022827"/>
    </source>
</evidence>
<evidence type="ECO:0000313" key="17">
    <source>
        <dbReference type="EMBL" id="MCL1142306.1"/>
    </source>
</evidence>
<dbReference type="RefSeq" id="WP_248994982.1">
    <property type="nucleotide sequence ID" value="NZ_JAKIKP010000003.1"/>
</dbReference>
<evidence type="ECO:0000256" key="1">
    <source>
        <dbReference type="ARBA" id="ARBA00001926"/>
    </source>
</evidence>
<dbReference type="EC" id="1.3.2.4" evidence="14"/>
<evidence type="ECO:0000256" key="12">
    <source>
        <dbReference type="ARBA" id="ARBA00023004"/>
    </source>
</evidence>
<dbReference type="PANTHER" id="PTHR43400:SF7">
    <property type="entry name" value="FAD-DEPENDENT OXIDOREDUCTASE 2 FAD BINDING DOMAIN-CONTAINING PROTEIN"/>
    <property type="match status" value="1"/>
</dbReference>
<dbReference type="AlphaFoldDB" id="A0A9X2CJR3"/>
<dbReference type="EMBL" id="JAKIKP010000003">
    <property type="protein sequence ID" value="MCL1142306.1"/>
    <property type="molecule type" value="Genomic_DNA"/>
</dbReference>